<dbReference type="EMBL" id="BAAAEU010000024">
    <property type="protein sequence ID" value="GAA0719589.1"/>
    <property type="molecule type" value="Genomic_DNA"/>
</dbReference>
<dbReference type="RefSeq" id="WP_343792248.1">
    <property type="nucleotide sequence ID" value="NZ_BAAAEU010000024.1"/>
</dbReference>
<proteinExistence type="predicted"/>
<name>A0ABN1IRE4_9GAMM</name>
<comment type="caution">
    <text evidence="2">The sequence shown here is derived from an EMBL/GenBank/DDBJ whole genome shotgun (WGS) entry which is preliminary data.</text>
</comment>
<organism evidence="2 3">
    <name type="scientific">Dokdonella soli</name>
    <dbReference type="NCBI Taxonomy" id="529810"/>
    <lineage>
        <taxon>Bacteria</taxon>
        <taxon>Pseudomonadati</taxon>
        <taxon>Pseudomonadota</taxon>
        <taxon>Gammaproteobacteria</taxon>
        <taxon>Lysobacterales</taxon>
        <taxon>Rhodanobacteraceae</taxon>
        <taxon>Dokdonella</taxon>
    </lineage>
</organism>
<keyword evidence="1" id="KW-1133">Transmembrane helix</keyword>
<dbReference type="Proteomes" id="UP001501523">
    <property type="component" value="Unassembled WGS sequence"/>
</dbReference>
<accession>A0ABN1IRE4</accession>
<keyword evidence="1" id="KW-0812">Transmembrane</keyword>
<reference evidence="2 3" key="1">
    <citation type="journal article" date="2019" name="Int. J. Syst. Evol. Microbiol.">
        <title>The Global Catalogue of Microorganisms (GCM) 10K type strain sequencing project: providing services to taxonomists for standard genome sequencing and annotation.</title>
        <authorList>
            <consortium name="The Broad Institute Genomics Platform"/>
            <consortium name="The Broad Institute Genome Sequencing Center for Infectious Disease"/>
            <person name="Wu L."/>
            <person name="Ma J."/>
        </authorList>
    </citation>
    <scope>NUCLEOTIDE SEQUENCE [LARGE SCALE GENOMIC DNA]</scope>
    <source>
        <strain evidence="2 3">JCM 15421</strain>
    </source>
</reference>
<sequence length="378" mass="41644">MASDATASAEVTVKSGSIVVLRHFDIAYSIDLGRVEALCSARTSIMSNRGRLNSVPEKALTFGVPPVSLGLGPVTLSVGGVEVEVGATARFYDFGVVVLALRVPVTDLPWSEFVGHVVSVDQAIGPAARHAIWDSLLGQVRALIAPALLRPSSAALEEDYLLAEVHELGERLSAIELQNRVDLAPLLSGERRRLSDGARRDLLRQSFSYYEDDLVVLTWDRAFIYEPRGDSDVAEVLEVANAQLLELRYYDELLDAELPRMYDLVEEARGAASLLAARRFARLARHLYTLVAEVTELTEKVDNALQVTEDVYLARIYASALELFRVPKLGAAVDRKLAIIRDTYAALYDEASSRRAELLELAIVFLIVIEIVLALLRR</sequence>
<evidence type="ECO:0000313" key="3">
    <source>
        <dbReference type="Proteomes" id="UP001501523"/>
    </source>
</evidence>
<gene>
    <name evidence="2" type="ORF">GCM10009105_28200</name>
</gene>
<evidence type="ECO:0008006" key="4">
    <source>
        <dbReference type="Google" id="ProtNLM"/>
    </source>
</evidence>
<evidence type="ECO:0000256" key="1">
    <source>
        <dbReference type="SAM" id="Phobius"/>
    </source>
</evidence>
<keyword evidence="3" id="KW-1185">Reference proteome</keyword>
<feature type="transmembrane region" description="Helical" evidence="1">
    <location>
        <begin position="358"/>
        <end position="376"/>
    </location>
</feature>
<evidence type="ECO:0000313" key="2">
    <source>
        <dbReference type="EMBL" id="GAA0719589.1"/>
    </source>
</evidence>
<keyword evidence="1" id="KW-0472">Membrane</keyword>
<protein>
    <recommendedName>
        <fullName evidence="4">DUF155 domain-containing protein</fullName>
    </recommendedName>
</protein>